<reference evidence="2" key="1">
    <citation type="journal article" date="2015" name="Proc. Natl. Acad. Sci. U.S.A.">
        <title>Genome sequencing of adzuki bean (Vigna angularis) provides insight into high starch and low fat accumulation and domestication.</title>
        <authorList>
            <person name="Yang K."/>
            <person name="Tian Z."/>
            <person name="Chen C."/>
            <person name="Luo L."/>
            <person name="Zhao B."/>
            <person name="Wang Z."/>
            <person name="Yu L."/>
            <person name="Li Y."/>
            <person name="Sun Y."/>
            <person name="Li W."/>
            <person name="Chen Y."/>
            <person name="Li Y."/>
            <person name="Zhang Y."/>
            <person name="Ai D."/>
            <person name="Zhao J."/>
            <person name="Shang C."/>
            <person name="Ma Y."/>
            <person name="Wu B."/>
            <person name="Wang M."/>
            <person name="Gao L."/>
            <person name="Sun D."/>
            <person name="Zhang P."/>
            <person name="Guo F."/>
            <person name="Wang W."/>
            <person name="Li Y."/>
            <person name="Wang J."/>
            <person name="Varshney R.K."/>
            <person name="Wang J."/>
            <person name="Ling H.Q."/>
            <person name="Wan P."/>
        </authorList>
    </citation>
    <scope>NUCLEOTIDE SEQUENCE</scope>
    <source>
        <strain evidence="2">cv. Jingnong 6</strain>
    </source>
</reference>
<dbReference type="EMBL" id="CM003374">
    <property type="protein sequence ID" value="KOM40960.1"/>
    <property type="molecule type" value="Genomic_DNA"/>
</dbReference>
<proteinExistence type="predicted"/>
<evidence type="ECO:0000313" key="2">
    <source>
        <dbReference type="Proteomes" id="UP000053144"/>
    </source>
</evidence>
<dbReference type="AlphaFoldDB" id="A0A0L9UDI4"/>
<organism evidence="1 2">
    <name type="scientific">Phaseolus angularis</name>
    <name type="common">Azuki bean</name>
    <name type="synonym">Vigna angularis</name>
    <dbReference type="NCBI Taxonomy" id="3914"/>
    <lineage>
        <taxon>Eukaryota</taxon>
        <taxon>Viridiplantae</taxon>
        <taxon>Streptophyta</taxon>
        <taxon>Embryophyta</taxon>
        <taxon>Tracheophyta</taxon>
        <taxon>Spermatophyta</taxon>
        <taxon>Magnoliopsida</taxon>
        <taxon>eudicotyledons</taxon>
        <taxon>Gunneridae</taxon>
        <taxon>Pentapetalae</taxon>
        <taxon>rosids</taxon>
        <taxon>fabids</taxon>
        <taxon>Fabales</taxon>
        <taxon>Fabaceae</taxon>
        <taxon>Papilionoideae</taxon>
        <taxon>50 kb inversion clade</taxon>
        <taxon>NPAAA clade</taxon>
        <taxon>indigoferoid/millettioid clade</taxon>
        <taxon>Phaseoleae</taxon>
        <taxon>Vigna</taxon>
    </lineage>
</organism>
<dbReference type="Gramene" id="KOM40960">
    <property type="protein sequence ID" value="KOM40960"/>
    <property type="gene ID" value="LR48_Vigan04g115800"/>
</dbReference>
<name>A0A0L9UDI4_PHAAN</name>
<dbReference type="Proteomes" id="UP000053144">
    <property type="component" value="Chromosome 4"/>
</dbReference>
<evidence type="ECO:0000313" key="1">
    <source>
        <dbReference type="EMBL" id="KOM40960.1"/>
    </source>
</evidence>
<dbReference type="PANTHER" id="PTHR33018">
    <property type="entry name" value="OS10G0338966 PROTEIN-RELATED"/>
    <property type="match status" value="1"/>
</dbReference>
<accession>A0A0L9UDI4</accession>
<gene>
    <name evidence="1" type="ORF">LR48_Vigan04g115800</name>
</gene>
<sequence length="224" mass="25536">MQDELVEQQTQGTFVGQGREDLLVAVTGRLALSGRVRVVGGATGLRDYFDPKPRSTETMSQEALSSLREQMQLEMEERMNECFRQQEATYQKLLEEKHQMMSQQQQQQEEVPTDDPIAPLVSTKGSCSTTDPTDYTCQYKFLVDEDPPRVLVVRRQIARGRTLHGAPLLPTHTRVTIDEFYHPEKQPMAQPVNKAHEEVEDDNDPLSILMKILHKLNKGSVELE</sequence>
<protein>
    <submittedName>
        <fullName evidence="1">Uncharacterized protein</fullName>
    </submittedName>
</protein>
<dbReference type="PANTHER" id="PTHR33018:SF34">
    <property type="entry name" value="OS02G0472350 PROTEIN"/>
    <property type="match status" value="1"/>
</dbReference>